<dbReference type="Proteomes" id="UP000241769">
    <property type="component" value="Unassembled WGS sequence"/>
</dbReference>
<protein>
    <recommendedName>
        <fullName evidence="3">Ubiquitin-like domain-containing protein</fullName>
    </recommendedName>
</protein>
<accession>A0A2P6N476</accession>
<dbReference type="SUPFAM" id="SSF54236">
    <property type="entry name" value="Ubiquitin-like"/>
    <property type="match status" value="1"/>
</dbReference>
<sequence length="146" mass="16298">MLCQAKIFGPELTKRAGGHPDRPEIHRKIKFRWTRAFLHRPKKRIHFSGTAKEQPQTNNMTVKIVLTATGETFEAQASDVQQLKDEIYEQKGVPQSYQMFKDASGAVMNNDIADGSTVNLSFHLKGGCEESCGCCGCQEECCCTII</sequence>
<dbReference type="InterPro" id="IPR029071">
    <property type="entry name" value="Ubiquitin-like_domsf"/>
</dbReference>
<gene>
    <name evidence="1" type="ORF">PROFUN_00931</name>
</gene>
<dbReference type="EMBL" id="MDYQ01000207">
    <property type="protein sequence ID" value="PRP78758.1"/>
    <property type="molecule type" value="Genomic_DNA"/>
</dbReference>
<name>A0A2P6N476_9EUKA</name>
<reference evidence="1 2" key="1">
    <citation type="journal article" date="2018" name="Genome Biol. Evol.">
        <title>Multiple Roots of Fruiting Body Formation in Amoebozoa.</title>
        <authorList>
            <person name="Hillmann F."/>
            <person name="Forbes G."/>
            <person name="Novohradska S."/>
            <person name="Ferling I."/>
            <person name="Riege K."/>
            <person name="Groth M."/>
            <person name="Westermann M."/>
            <person name="Marz M."/>
            <person name="Spaller T."/>
            <person name="Winckler T."/>
            <person name="Schaap P."/>
            <person name="Glockner G."/>
        </authorList>
    </citation>
    <scope>NUCLEOTIDE SEQUENCE [LARGE SCALE GENOMIC DNA]</scope>
    <source>
        <strain evidence="1 2">Jena</strain>
    </source>
</reference>
<dbReference type="CDD" id="cd17039">
    <property type="entry name" value="Ubl_ubiquitin_like"/>
    <property type="match status" value="1"/>
</dbReference>
<keyword evidence="2" id="KW-1185">Reference proteome</keyword>
<evidence type="ECO:0008006" key="3">
    <source>
        <dbReference type="Google" id="ProtNLM"/>
    </source>
</evidence>
<dbReference type="InParanoid" id="A0A2P6N476"/>
<dbReference type="AlphaFoldDB" id="A0A2P6N476"/>
<comment type="caution">
    <text evidence="1">The sequence shown here is derived from an EMBL/GenBank/DDBJ whole genome shotgun (WGS) entry which is preliminary data.</text>
</comment>
<organism evidence="1 2">
    <name type="scientific">Planoprotostelium fungivorum</name>
    <dbReference type="NCBI Taxonomy" id="1890364"/>
    <lineage>
        <taxon>Eukaryota</taxon>
        <taxon>Amoebozoa</taxon>
        <taxon>Evosea</taxon>
        <taxon>Variosea</taxon>
        <taxon>Cavosteliida</taxon>
        <taxon>Cavosteliaceae</taxon>
        <taxon>Planoprotostelium</taxon>
    </lineage>
</organism>
<evidence type="ECO:0000313" key="1">
    <source>
        <dbReference type="EMBL" id="PRP78758.1"/>
    </source>
</evidence>
<evidence type="ECO:0000313" key="2">
    <source>
        <dbReference type="Proteomes" id="UP000241769"/>
    </source>
</evidence>
<proteinExistence type="predicted"/>